<dbReference type="AlphaFoldDB" id="A0A226H057"/>
<keyword evidence="2" id="KW-1185">Reference proteome</keyword>
<name>A0A226H057_9FLAO</name>
<sequence length="225" mass="26689">MKTASIIILIFTIISCAKKDRINHYLNIPVTQKELVDNGFYRYSYTDTIYDWDKGDYIIKDLVKYDMCSNVKPEKNKEGEVGPTQLRGIFKLDSLQEKRNWDYFKNDLDSRVITYFFRNDILSYKSIIVDTVSNYHKKTADFTSKEKILKYYDSLNVPLNIILEGNLSSEKRPTLFMINNYNTSIQYASKDPGYDMFVNYLDDFIDRNILQTWYFGGMNKVYYDF</sequence>
<dbReference type="RefSeq" id="WP_089051078.1">
    <property type="nucleotide sequence ID" value="NZ_FXTV01000003.1"/>
</dbReference>
<reference evidence="1 2" key="1">
    <citation type="submission" date="2016-11" db="EMBL/GenBank/DDBJ databases">
        <title>Whole genomes of Flavobacteriaceae.</title>
        <authorList>
            <person name="Stine C."/>
            <person name="Li C."/>
            <person name="Tadesse D."/>
        </authorList>
    </citation>
    <scope>NUCLEOTIDE SEQUENCE [LARGE SCALE GENOMIC DNA]</scope>
    <source>
        <strain evidence="1 2">DSM 18292</strain>
    </source>
</reference>
<evidence type="ECO:0000313" key="2">
    <source>
        <dbReference type="Proteomes" id="UP000198345"/>
    </source>
</evidence>
<evidence type="ECO:0008006" key="3">
    <source>
        <dbReference type="Google" id="ProtNLM"/>
    </source>
</evidence>
<organism evidence="1 2">
    <name type="scientific">Flavobacterium hercynium</name>
    <dbReference type="NCBI Taxonomy" id="387094"/>
    <lineage>
        <taxon>Bacteria</taxon>
        <taxon>Pseudomonadati</taxon>
        <taxon>Bacteroidota</taxon>
        <taxon>Flavobacteriia</taxon>
        <taxon>Flavobacteriales</taxon>
        <taxon>Flavobacteriaceae</taxon>
        <taxon>Flavobacterium</taxon>
    </lineage>
</organism>
<comment type="caution">
    <text evidence="1">The sequence shown here is derived from an EMBL/GenBank/DDBJ whole genome shotgun (WGS) entry which is preliminary data.</text>
</comment>
<dbReference type="EMBL" id="MUGW01000037">
    <property type="protein sequence ID" value="OXA86890.1"/>
    <property type="molecule type" value="Genomic_DNA"/>
</dbReference>
<dbReference type="PROSITE" id="PS51257">
    <property type="entry name" value="PROKAR_LIPOPROTEIN"/>
    <property type="match status" value="1"/>
</dbReference>
<dbReference type="OrthoDB" id="1345118at2"/>
<gene>
    <name evidence="1" type="ORF">B0A66_17120</name>
</gene>
<protein>
    <recommendedName>
        <fullName evidence="3">Lipoprotein</fullName>
    </recommendedName>
</protein>
<proteinExistence type="predicted"/>
<dbReference type="Proteomes" id="UP000198345">
    <property type="component" value="Unassembled WGS sequence"/>
</dbReference>
<accession>A0A226H057</accession>
<evidence type="ECO:0000313" key="1">
    <source>
        <dbReference type="EMBL" id="OXA86890.1"/>
    </source>
</evidence>